<dbReference type="Proteomes" id="UP001610563">
    <property type="component" value="Unassembled WGS sequence"/>
</dbReference>
<protein>
    <submittedName>
        <fullName evidence="7">Major facilitator superfamily domain-containing protein</fullName>
    </submittedName>
</protein>
<keyword evidence="4 5" id="KW-0472">Membrane</keyword>
<dbReference type="InterPro" id="IPR011701">
    <property type="entry name" value="MFS"/>
</dbReference>
<name>A0ABR4G5L4_9EURO</name>
<dbReference type="PANTHER" id="PTHR23502:SF4">
    <property type="entry name" value="MAJOR FACILITATOR SUPERFAMILY (MFS) PROFILE DOMAIN-CONTAINING PROTEIN-RELATED"/>
    <property type="match status" value="1"/>
</dbReference>
<reference evidence="7 8" key="1">
    <citation type="submission" date="2024-07" db="EMBL/GenBank/DDBJ databases">
        <title>Section-level genome sequencing and comparative genomics of Aspergillus sections Usti and Cavernicolus.</title>
        <authorList>
            <consortium name="Lawrence Berkeley National Laboratory"/>
            <person name="Nybo J.L."/>
            <person name="Vesth T.C."/>
            <person name="Theobald S."/>
            <person name="Frisvad J.C."/>
            <person name="Larsen T.O."/>
            <person name="Kjaerboelling I."/>
            <person name="Rothschild-Mancinelli K."/>
            <person name="Lyhne E.K."/>
            <person name="Kogle M.E."/>
            <person name="Barry K."/>
            <person name="Clum A."/>
            <person name="Na H."/>
            <person name="Ledsgaard L."/>
            <person name="Lin J."/>
            <person name="Lipzen A."/>
            <person name="Kuo A."/>
            <person name="Riley R."/>
            <person name="Mondo S."/>
            <person name="Labutti K."/>
            <person name="Haridas S."/>
            <person name="Pangalinan J."/>
            <person name="Salamov A.A."/>
            <person name="Simmons B.A."/>
            <person name="Magnuson J.K."/>
            <person name="Chen J."/>
            <person name="Drula E."/>
            <person name="Henrissat B."/>
            <person name="Wiebenga A."/>
            <person name="Lubbers R.J."/>
            <person name="Gomes A.C."/>
            <person name="Makela M.R."/>
            <person name="Stajich J."/>
            <person name="Grigoriev I.V."/>
            <person name="Mortensen U.H."/>
            <person name="De Vries R.P."/>
            <person name="Baker S.E."/>
            <person name="Andersen M.R."/>
        </authorList>
    </citation>
    <scope>NUCLEOTIDE SEQUENCE [LARGE SCALE GENOMIC DNA]</scope>
    <source>
        <strain evidence="7 8">CBS 209.92</strain>
    </source>
</reference>
<keyword evidence="3 5" id="KW-1133">Transmembrane helix</keyword>
<dbReference type="PANTHER" id="PTHR23502">
    <property type="entry name" value="MAJOR FACILITATOR SUPERFAMILY"/>
    <property type="match status" value="1"/>
</dbReference>
<feature type="transmembrane region" description="Helical" evidence="5">
    <location>
        <begin position="107"/>
        <end position="128"/>
    </location>
</feature>
<evidence type="ECO:0000256" key="1">
    <source>
        <dbReference type="ARBA" id="ARBA00004141"/>
    </source>
</evidence>
<dbReference type="Gene3D" id="1.20.1250.20">
    <property type="entry name" value="MFS general substrate transporter like domains"/>
    <property type="match status" value="1"/>
</dbReference>
<feature type="transmembrane region" description="Helical" evidence="5">
    <location>
        <begin position="335"/>
        <end position="361"/>
    </location>
</feature>
<feature type="domain" description="Major facilitator superfamily (MFS) profile" evidence="6">
    <location>
        <begin position="69"/>
        <end position="628"/>
    </location>
</feature>
<dbReference type="Pfam" id="PF07690">
    <property type="entry name" value="MFS_1"/>
    <property type="match status" value="1"/>
</dbReference>
<feature type="transmembrane region" description="Helical" evidence="5">
    <location>
        <begin position="67"/>
        <end position="87"/>
    </location>
</feature>
<dbReference type="SUPFAM" id="SSF103473">
    <property type="entry name" value="MFS general substrate transporter"/>
    <property type="match status" value="1"/>
</dbReference>
<evidence type="ECO:0000256" key="4">
    <source>
        <dbReference type="ARBA" id="ARBA00023136"/>
    </source>
</evidence>
<accession>A0ABR4G5L4</accession>
<comment type="caution">
    <text evidence="7">The sequence shown here is derived from an EMBL/GenBank/DDBJ whole genome shotgun (WGS) entry which is preliminary data.</text>
</comment>
<dbReference type="EMBL" id="JBFTWV010000051">
    <property type="protein sequence ID" value="KAL2793920.1"/>
    <property type="molecule type" value="Genomic_DNA"/>
</dbReference>
<feature type="transmembrane region" description="Helical" evidence="5">
    <location>
        <begin position="414"/>
        <end position="434"/>
    </location>
</feature>
<keyword evidence="2 5" id="KW-0812">Transmembrane</keyword>
<evidence type="ECO:0000256" key="3">
    <source>
        <dbReference type="ARBA" id="ARBA00022989"/>
    </source>
</evidence>
<feature type="transmembrane region" description="Helical" evidence="5">
    <location>
        <begin position="225"/>
        <end position="245"/>
    </location>
</feature>
<organism evidence="7 8">
    <name type="scientific">Aspergillus keveii</name>
    <dbReference type="NCBI Taxonomy" id="714993"/>
    <lineage>
        <taxon>Eukaryota</taxon>
        <taxon>Fungi</taxon>
        <taxon>Dikarya</taxon>
        <taxon>Ascomycota</taxon>
        <taxon>Pezizomycotina</taxon>
        <taxon>Eurotiomycetes</taxon>
        <taxon>Eurotiomycetidae</taxon>
        <taxon>Eurotiales</taxon>
        <taxon>Aspergillaceae</taxon>
        <taxon>Aspergillus</taxon>
        <taxon>Aspergillus subgen. Nidulantes</taxon>
    </lineage>
</organism>
<feature type="transmembrane region" description="Helical" evidence="5">
    <location>
        <begin position="135"/>
        <end position="154"/>
    </location>
</feature>
<evidence type="ECO:0000313" key="7">
    <source>
        <dbReference type="EMBL" id="KAL2793920.1"/>
    </source>
</evidence>
<comment type="subcellular location">
    <subcellularLocation>
        <location evidence="1">Membrane</location>
        <topology evidence="1">Multi-pass membrane protein</topology>
    </subcellularLocation>
</comment>
<dbReference type="PROSITE" id="PS50850">
    <property type="entry name" value="MFS"/>
    <property type="match status" value="1"/>
</dbReference>
<evidence type="ECO:0000313" key="8">
    <source>
        <dbReference type="Proteomes" id="UP001610563"/>
    </source>
</evidence>
<sequence length="628" mass="69455">MTDEIESRCDAVPGTEILVDQSNGNKFGSDSDTYQHVTRGDARILLVPQPSLTDPNDPLRWPRWKKWLVFGNGLLYAFMGAVTGPMMAGGMLQLSEYFNRPLADITYSNGATLICQGFGTLLWMPLAVKFGRRPVYLASSFLMGIACVWLAIAAEKTYPVFVIARTFLGLWEAPIEAIVPSTVTDIFYLHERGEKVSIYGLSVLGGNELGPLVSAYIIQALSMRWAFFIVAMFIGVNVVTIFFFMPETKFTGPRPVIRPRGNRSAACGEANQKSSSEHRETIEDVPAVELAETEVSSVQKKTFAQEMAPCSVVDHDVSLWAVFKRPFILMAYPTVVWASLVYGMSLSWNVILGAVVAQLFGPPPYNFASGSQGLIFISPLVGSLAGTYLCGPIADQVATYFTIRNNGIREPEMRLPTCIIAALLTFLGALLSGLTYHYQTHWSGPIVGFGVLSAGAQMGATLSMSYALDCHIEVWPQFLAFLTLLTQYPLISDCIANRIHQLSAEIMVTISCLKSAVAWIWTWCINDWIDANGLLVVFMVISSLNVVVYGSTLGFYFWGKRKQTPYKISNTKNAPDNHRMRILSDHAQTPGQYVERRNKLDTANRDAMKRESLFGIRSGQPFFVYAGA</sequence>
<keyword evidence="8" id="KW-1185">Reference proteome</keyword>
<gene>
    <name evidence="7" type="ORF">BJX66DRAFT_338351</name>
</gene>
<dbReference type="InterPro" id="IPR036259">
    <property type="entry name" value="MFS_trans_sf"/>
</dbReference>
<evidence type="ECO:0000256" key="2">
    <source>
        <dbReference type="ARBA" id="ARBA00022692"/>
    </source>
</evidence>
<feature type="transmembrane region" description="Helical" evidence="5">
    <location>
        <begin position="373"/>
        <end position="394"/>
    </location>
</feature>
<feature type="transmembrane region" description="Helical" evidence="5">
    <location>
        <begin position="198"/>
        <end position="218"/>
    </location>
</feature>
<dbReference type="InterPro" id="IPR020846">
    <property type="entry name" value="MFS_dom"/>
</dbReference>
<feature type="transmembrane region" description="Helical" evidence="5">
    <location>
        <begin position="534"/>
        <end position="558"/>
    </location>
</feature>
<proteinExistence type="predicted"/>
<evidence type="ECO:0000259" key="6">
    <source>
        <dbReference type="PROSITE" id="PS50850"/>
    </source>
</evidence>
<feature type="transmembrane region" description="Helical" evidence="5">
    <location>
        <begin position="446"/>
        <end position="468"/>
    </location>
</feature>
<evidence type="ECO:0000256" key="5">
    <source>
        <dbReference type="SAM" id="Phobius"/>
    </source>
</evidence>
<feature type="transmembrane region" description="Helical" evidence="5">
    <location>
        <begin position="503"/>
        <end position="522"/>
    </location>
</feature>